<sequence>MFDIGLLVGVITLMILHLAFAWKALNSTSVIDPKRRTSWTLLSFILGPAGYYFYLGTIPCELIDGE</sequence>
<organism evidence="2 3">
    <name type="scientific">Shewanella electrica</name>
    <dbReference type="NCBI Taxonomy" id="515560"/>
    <lineage>
        <taxon>Bacteria</taxon>
        <taxon>Pseudomonadati</taxon>
        <taxon>Pseudomonadota</taxon>
        <taxon>Gammaproteobacteria</taxon>
        <taxon>Alteromonadales</taxon>
        <taxon>Shewanellaceae</taxon>
        <taxon>Shewanella</taxon>
    </lineage>
</organism>
<dbReference type="Proteomes" id="UP001201549">
    <property type="component" value="Unassembled WGS sequence"/>
</dbReference>
<dbReference type="EMBL" id="JAKOGG010000002">
    <property type="protein sequence ID" value="MCS4555679.1"/>
    <property type="molecule type" value="Genomic_DNA"/>
</dbReference>
<reference evidence="3" key="2">
    <citation type="submission" date="2023-07" db="EMBL/GenBank/DDBJ databases">
        <title>Shewanella mangrovi sp. nov., an acetaldehyde- degrading bacterium isolated from mangrove sediment.</title>
        <authorList>
            <person name="Liu Y."/>
        </authorList>
    </citation>
    <scope>NUCLEOTIDE SEQUENCE [LARGE SCALE GENOMIC DNA]</scope>
    <source>
        <strain evidence="3">C32</strain>
    </source>
</reference>
<keyword evidence="1" id="KW-0812">Transmembrane</keyword>
<feature type="transmembrane region" description="Helical" evidence="1">
    <location>
        <begin position="37"/>
        <end position="54"/>
    </location>
</feature>
<dbReference type="RefSeq" id="WP_238895071.1">
    <property type="nucleotide sequence ID" value="NZ_JAKOGG010000002.1"/>
</dbReference>
<accession>A0ABT2FKB1</accession>
<keyword evidence="3" id="KW-1185">Reference proteome</keyword>
<keyword evidence="1" id="KW-0472">Membrane</keyword>
<evidence type="ECO:0000313" key="2">
    <source>
        <dbReference type="EMBL" id="MCS4555679.1"/>
    </source>
</evidence>
<evidence type="ECO:0008006" key="4">
    <source>
        <dbReference type="Google" id="ProtNLM"/>
    </source>
</evidence>
<proteinExistence type="predicted"/>
<comment type="caution">
    <text evidence="2">The sequence shown here is derived from an EMBL/GenBank/DDBJ whole genome shotgun (WGS) entry which is preliminary data.</text>
</comment>
<gene>
    <name evidence="2" type="ORF">L9G74_04455</name>
</gene>
<feature type="transmembrane region" description="Helical" evidence="1">
    <location>
        <begin position="6"/>
        <end position="25"/>
    </location>
</feature>
<name>A0ABT2FKB1_9GAMM</name>
<evidence type="ECO:0000313" key="3">
    <source>
        <dbReference type="Proteomes" id="UP001201549"/>
    </source>
</evidence>
<protein>
    <recommendedName>
        <fullName evidence="4">Cardiolipin synthase N-terminal domain-containing protein</fullName>
    </recommendedName>
</protein>
<reference evidence="2 3" key="1">
    <citation type="submission" date="2022-02" db="EMBL/GenBank/DDBJ databases">
        <authorList>
            <person name="Zhuang L."/>
        </authorList>
    </citation>
    <scope>NUCLEOTIDE SEQUENCE [LARGE SCALE GENOMIC DNA]</scope>
    <source>
        <strain evidence="2 3">C32</strain>
    </source>
</reference>
<keyword evidence="1" id="KW-1133">Transmembrane helix</keyword>
<evidence type="ECO:0000256" key="1">
    <source>
        <dbReference type="SAM" id="Phobius"/>
    </source>
</evidence>